<accession>A0ACB9UBS5</accession>
<gene>
    <name evidence="1" type="ORF">MJG53_016538</name>
</gene>
<name>A0ACB9UBS5_9CETA</name>
<dbReference type="EMBL" id="CM043045">
    <property type="protein sequence ID" value="KAI4563964.1"/>
    <property type="molecule type" value="Genomic_DNA"/>
</dbReference>
<proteinExistence type="predicted"/>
<organism evidence="1 2">
    <name type="scientific">Ovis ammon polii x Ovis aries</name>
    <dbReference type="NCBI Taxonomy" id="2918886"/>
    <lineage>
        <taxon>Eukaryota</taxon>
        <taxon>Metazoa</taxon>
        <taxon>Chordata</taxon>
        <taxon>Craniata</taxon>
        <taxon>Vertebrata</taxon>
        <taxon>Euteleostomi</taxon>
        <taxon>Mammalia</taxon>
        <taxon>Eutheria</taxon>
        <taxon>Laurasiatheria</taxon>
        <taxon>Artiodactyla</taxon>
        <taxon>Ruminantia</taxon>
        <taxon>Pecora</taxon>
        <taxon>Bovidae</taxon>
        <taxon>Caprinae</taxon>
        <taxon>Ovis</taxon>
    </lineage>
</organism>
<evidence type="ECO:0000313" key="1">
    <source>
        <dbReference type="EMBL" id="KAI4563964.1"/>
    </source>
</evidence>
<dbReference type="Proteomes" id="UP001057279">
    <property type="component" value="Linkage Group LG20"/>
</dbReference>
<comment type="caution">
    <text evidence="1">The sequence shown here is derived from an EMBL/GenBank/DDBJ whole genome shotgun (WGS) entry which is preliminary data.</text>
</comment>
<protein>
    <submittedName>
        <fullName evidence="1">Uncharacterized protein</fullName>
    </submittedName>
</protein>
<keyword evidence="2" id="KW-1185">Reference proteome</keyword>
<sequence>MEDGDIMDQVMQFVEPSRQFVKDSIRLVKRCTKPDRKEFQKIAMATAIGFAIMGFIGFFVKLIHIPINNIIVYLLNFSAAHVCVHFADLLVPDTLVATVKHVTTLVAVLPFP</sequence>
<reference evidence="1" key="1">
    <citation type="submission" date="2022-03" db="EMBL/GenBank/DDBJ databases">
        <title>Genomic analyses of argali, domestic sheep and their hybrids provide insights into chromosomal evolution, heterosis and genetic basis of agronomic traits.</title>
        <authorList>
            <person name="Li M."/>
        </authorList>
    </citation>
    <scope>NUCLEOTIDE SEQUENCE</scope>
    <source>
        <strain evidence="1">F1 hybrid</strain>
    </source>
</reference>
<evidence type="ECO:0000313" key="2">
    <source>
        <dbReference type="Proteomes" id="UP001057279"/>
    </source>
</evidence>